<evidence type="ECO:0000259" key="6">
    <source>
        <dbReference type="PROSITE" id="PS50977"/>
    </source>
</evidence>
<keyword evidence="2 4" id="KW-0238">DNA-binding</keyword>
<evidence type="ECO:0000256" key="5">
    <source>
        <dbReference type="SAM" id="MobiDB-lite"/>
    </source>
</evidence>
<gene>
    <name evidence="7" type="ORF">C1I64_13330</name>
</gene>
<feature type="domain" description="HTH tetR-type" evidence="6">
    <location>
        <begin position="19"/>
        <end position="79"/>
    </location>
</feature>
<feature type="DNA-binding region" description="H-T-H motif" evidence="4">
    <location>
        <begin position="42"/>
        <end position="61"/>
    </location>
</feature>
<dbReference type="PROSITE" id="PS50977">
    <property type="entry name" value="HTH_TETR_2"/>
    <property type="match status" value="1"/>
</dbReference>
<dbReference type="InterPro" id="IPR009057">
    <property type="entry name" value="Homeodomain-like_sf"/>
</dbReference>
<dbReference type="Gene3D" id="1.10.357.10">
    <property type="entry name" value="Tetracycline Repressor, domain 2"/>
    <property type="match status" value="1"/>
</dbReference>
<keyword evidence="1" id="KW-0805">Transcription regulation</keyword>
<dbReference type="EMBL" id="CP028137">
    <property type="protein sequence ID" value="AZZ52922.1"/>
    <property type="molecule type" value="Genomic_DNA"/>
</dbReference>
<evidence type="ECO:0000256" key="3">
    <source>
        <dbReference type="ARBA" id="ARBA00023163"/>
    </source>
</evidence>
<evidence type="ECO:0000256" key="1">
    <source>
        <dbReference type="ARBA" id="ARBA00023015"/>
    </source>
</evidence>
<organism evidence="7 8">
    <name type="scientific">Rathayibacter festucae DSM 15932</name>
    <dbReference type="NCBI Taxonomy" id="1328866"/>
    <lineage>
        <taxon>Bacteria</taxon>
        <taxon>Bacillati</taxon>
        <taxon>Actinomycetota</taxon>
        <taxon>Actinomycetes</taxon>
        <taxon>Micrococcales</taxon>
        <taxon>Microbacteriaceae</taxon>
        <taxon>Rathayibacter</taxon>
    </lineage>
</organism>
<dbReference type="GO" id="GO:0003700">
    <property type="term" value="F:DNA-binding transcription factor activity"/>
    <property type="evidence" value="ECO:0007669"/>
    <property type="project" value="TreeGrafter"/>
</dbReference>
<feature type="region of interest" description="Disordered" evidence="5">
    <location>
        <begin position="1"/>
        <end position="22"/>
    </location>
</feature>
<dbReference type="GO" id="GO:0000976">
    <property type="term" value="F:transcription cis-regulatory region binding"/>
    <property type="evidence" value="ECO:0007669"/>
    <property type="project" value="TreeGrafter"/>
</dbReference>
<dbReference type="PANTHER" id="PTHR30055">
    <property type="entry name" value="HTH-TYPE TRANSCRIPTIONAL REGULATOR RUTR"/>
    <property type="match status" value="1"/>
</dbReference>
<dbReference type="Proteomes" id="UP000285317">
    <property type="component" value="Chromosome"/>
</dbReference>
<accession>A0A3T0T2W4</accession>
<feature type="compositionally biased region" description="Low complexity" evidence="5">
    <location>
        <begin position="1"/>
        <end position="10"/>
    </location>
</feature>
<evidence type="ECO:0000256" key="2">
    <source>
        <dbReference type="ARBA" id="ARBA00023125"/>
    </source>
</evidence>
<keyword evidence="3" id="KW-0804">Transcription</keyword>
<dbReference type="SUPFAM" id="SSF46689">
    <property type="entry name" value="Homeodomain-like"/>
    <property type="match status" value="1"/>
</dbReference>
<dbReference type="Pfam" id="PF00440">
    <property type="entry name" value="TetR_N"/>
    <property type="match status" value="1"/>
</dbReference>
<dbReference type="PANTHER" id="PTHR30055:SF238">
    <property type="entry name" value="MYCOFACTOCIN BIOSYNTHESIS TRANSCRIPTIONAL REGULATOR MFTR-RELATED"/>
    <property type="match status" value="1"/>
</dbReference>
<reference evidence="7 8" key="1">
    <citation type="submission" date="2018-03" db="EMBL/GenBank/DDBJ databases">
        <title>Bacteriophage NCPPB3778 and a type I-E CRISPR drive the evolution of the US Biological Select Agent, Rathayibacter toxicus.</title>
        <authorList>
            <person name="Davis E.W.II."/>
            <person name="Tabima J.F."/>
            <person name="Weisberg A.J."/>
            <person name="Dantas Lopes L."/>
            <person name="Wiseman M.S."/>
            <person name="Wiseman M.S."/>
            <person name="Pupko T."/>
            <person name="Belcher M.S."/>
            <person name="Sechler A.J."/>
            <person name="Tancos M.A."/>
            <person name="Schroeder B.K."/>
            <person name="Murray T.D."/>
            <person name="Luster D.G."/>
            <person name="Schneider W.L."/>
            <person name="Rogers E."/>
            <person name="Andreote F.D."/>
            <person name="Grunwald N.J."/>
            <person name="Putnam M.L."/>
            <person name="Chang J.H."/>
        </authorList>
    </citation>
    <scope>NUCLEOTIDE SEQUENCE [LARGE SCALE GENOMIC DNA]</scope>
    <source>
        <strain evidence="7 8">DSM 15932</strain>
    </source>
</reference>
<protein>
    <recommendedName>
        <fullName evidence="6">HTH tetR-type domain-containing protein</fullName>
    </recommendedName>
</protein>
<dbReference type="InterPro" id="IPR050109">
    <property type="entry name" value="HTH-type_TetR-like_transc_reg"/>
</dbReference>
<evidence type="ECO:0000313" key="7">
    <source>
        <dbReference type="EMBL" id="AZZ52922.1"/>
    </source>
</evidence>
<evidence type="ECO:0000313" key="8">
    <source>
        <dbReference type="Proteomes" id="UP000285317"/>
    </source>
</evidence>
<evidence type="ECO:0000256" key="4">
    <source>
        <dbReference type="PROSITE-ProRule" id="PRU00335"/>
    </source>
</evidence>
<dbReference type="InterPro" id="IPR001647">
    <property type="entry name" value="HTH_TetR"/>
</dbReference>
<feature type="compositionally biased region" description="Basic and acidic residues" evidence="5">
    <location>
        <begin position="11"/>
        <end position="22"/>
    </location>
</feature>
<dbReference type="KEGG" id="rfs:C1I64_13330"/>
<dbReference type="AlphaFoldDB" id="A0A3T0T2W4"/>
<sequence>MMHSMQADATATRRDQRAAERRSELARTARELTIRHGFSGFTVEELCEEVGISRRTFFNYFPSKEYAIVGRPEEGLDDDSVAEFLTRRPGVSLLEALVALGAVHFAAIGLNADSVREFVAVADREPKLLQALLDVGTQRDRLVADLVARRERLDPADPAVLLAVQTAGTVIRSAVGAYLDSDGSVPLERLAQDRIAAVTRLLLG</sequence>
<proteinExistence type="predicted"/>
<name>A0A3T0T2W4_9MICO</name>